<sequence>MNSLNYVTPTMPSNNVDDWPQDVQQASKWLRSQAIHIRAPSEAMPGSGVDFFRKIDALPKTFAAYETFEQLSAAVEQLPDEQVKKAWQRATSSTFTTLPTGSGQGLPEWLRLVNYPTLNAVFGEAEMNGLITSSTKRLWFGSDEPSFDIANEYGVGPYSNFYMSRASRTEVVYGLAYGRSWLPNGHEMPSPRNWDPLSRRALDRLRQHLPSFYYSPRSNDEQAGPLFPGIIYAAQASETDMFKGEIQAAAAAAKALQVLEALMRTSDSISSSPVVAIIVSAGPLWRLHFATSTVIGRDPNNPSYDIYRSRKLDLYIDDASDRLRLHVILGNLEQWLRVTHGSWVRRHVSALWTSYLEACFGSTVVDLSGDDEEAAEEIYVEDSEGEVSEAGSSEANDWMGQDWGAGPGEAEDWVTQIQLASLQTRLSASDV</sequence>
<name>A0A316UF84_9BASI</name>
<organism evidence="2 3">
    <name type="scientific">Pseudomicrostroma glucosiphilum</name>
    <dbReference type="NCBI Taxonomy" id="1684307"/>
    <lineage>
        <taxon>Eukaryota</taxon>
        <taxon>Fungi</taxon>
        <taxon>Dikarya</taxon>
        <taxon>Basidiomycota</taxon>
        <taxon>Ustilaginomycotina</taxon>
        <taxon>Exobasidiomycetes</taxon>
        <taxon>Microstromatales</taxon>
        <taxon>Microstromatales incertae sedis</taxon>
        <taxon>Pseudomicrostroma</taxon>
    </lineage>
</organism>
<protein>
    <submittedName>
        <fullName evidence="2">Uncharacterized protein</fullName>
    </submittedName>
</protein>
<accession>A0A316UF84</accession>
<dbReference type="RefSeq" id="XP_025350231.1">
    <property type="nucleotide sequence ID" value="XM_025494798.1"/>
</dbReference>
<evidence type="ECO:0000313" key="3">
    <source>
        <dbReference type="Proteomes" id="UP000245942"/>
    </source>
</evidence>
<evidence type="ECO:0000313" key="2">
    <source>
        <dbReference type="EMBL" id="PWN23071.1"/>
    </source>
</evidence>
<dbReference type="AlphaFoldDB" id="A0A316UF84"/>
<keyword evidence="3" id="KW-1185">Reference proteome</keyword>
<feature type="region of interest" description="Disordered" evidence="1">
    <location>
        <begin position="383"/>
        <end position="405"/>
    </location>
</feature>
<dbReference type="EMBL" id="KZ819322">
    <property type="protein sequence ID" value="PWN23071.1"/>
    <property type="molecule type" value="Genomic_DNA"/>
</dbReference>
<evidence type="ECO:0000256" key="1">
    <source>
        <dbReference type="SAM" id="MobiDB-lite"/>
    </source>
</evidence>
<reference evidence="2 3" key="1">
    <citation type="journal article" date="2018" name="Mol. Biol. Evol.">
        <title>Broad Genomic Sampling Reveals a Smut Pathogenic Ancestry of the Fungal Clade Ustilaginomycotina.</title>
        <authorList>
            <person name="Kijpornyongpan T."/>
            <person name="Mondo S.J."/>
            <person name="Barry K."/>
            <person name="Sandor L."/>
            <person name="Lee J."/>
            <person name="Lipzen A."/>
            <person name="Pangilinan J."/>
            <person name="LaButti K."/>
            <person name="Hainaut M."/>
            <person name="Henrissat B."/>
            <person name="Grigoriev I.V."/>
            <person name="Spatafora J.W."/>
            <person name="Aime M.C."/>
        </authorList>
    </citation>
    <scope>NUCLEOTIDE SEQUENCE [LARGE SCALE GENOMIC DNA]</scope>
    <source>
        <strain evidence="2 3">MCA 4718</strain>
    </source>
</reference>
<gene>
    <name evidence="2" type="ORF">BCV69DRAFT_310561</name>
</gene>
<proteinExistence type="predicted"/>
<dbReference type="GeneID" id="37016532"/>
<dbReference type="Proteomes" id="UP000245942">
    <property type="component" value="Unassembled WGS sequence"/>
</dbReference>